<organism evidence="2">
    <name type="scientific">Streptomyces sp. CMC78</name>
    <dbReference type="NCBI Taxonomy" id="3231512"/>
    <lineage>
        <taxon>Bacteria</taxon>
        <taxon>Bacillati</taxon>
        <taxon>Actinomycetota</taxon>
        <taxon>Actinomycetes</taxon>
        <taxon>Kitasatosporales</taxon>
        <taxon>Streptomycetaceae</taxon>
        <taxon>Streptomyces</taxon>
    </lineage>
</organism>
<name>A0AB33K440_9ACTN</name>
<protein>
    <recommendedName>
        <fullName evidence="3">DSBA oxidoreductase</fullName>
    </recommendedName>
</protein>
<dbReference type="AlphaFoldDB" id="A0AB33K440"/>
<sequence length="330" mass="35459">MTDEPERTPAAAGGATSRPPSARRTAPGEDPPPLLEVVEYTDPLCPWAWGSEPVFRRLRASLTGRVHWRRVYAVLFDDDDDPPPDPVAETAWYARHLADIGTHTLAPRAHTLSRVAASSWPSSLAAKAAELQGPEVADGVLRRLRESVFVLGEPADTSTLALRCVQGVPGLDADRLARDAASSGVRQQVRADRAEARRPVSEVLSVRAESPHPGAAKETPDGEIRYALPTLLFRTPAGHRAVPGWRPFEAYAGAVDALAPGLLRTAPPLDPAGALERYRSLTDPERLVLAEGAWPPPGAVRVDTGQGPLWLYPHEAQLHPAVTPDGSAPR</sequence>
<dbReference type="Pfam" id="PF13743">
    <property type="entry name" value="Thioredoxin_5"/>
    <property type="match status" value="1"/>
</dbReference>
<evidence type="ECO:0008006" key="3">
    <source>
        <dbReference type="Google" id="ProtNLM"/>
    </source>
</evidence>
<dbReference type="EMBL" id="AP035884">
    <property type="protein sequence ID" value="BFP50397.1"/>
    <property type="molecule type" value="Genomic_DNA"/>
</dbReference>
<feature type="region of interest" description="Disordered" evidence="1">
    <location>
        <begin position="179"/>
        <end position="221"/>
    </location>
</feature>
<dbReference type="RefSeq" id="WP_408053197.1">
    <property type="nucleotide sequence ID" value="NZ_AP035884.1"/>
</dbReference>
<dbReference type="SUPFAM" id="SSF52833">
    <property type="entry name" value="Thioredoxin-like"/>
    <property type="match status" value="1"/>
</dbReference>
<reference evidence="2" key="1">
    <citation type="submission" date="2024-07" db="EMBL/GenBank/DDBJ databases">
        <title>Complete genome sequences of cellulolytic bacteria, Kitasatospora sp. CMC57 and Streptomyces sp. CMC78, isolated from Japanese agricultural soil.</title>
        <authorList>
            <person name="Hashimoto T."/>
            <person name="Ito M."/>
            <person name="Iwamoto M."/>
            <person name="Fukahori D."/>
            <person name="Shoda T."/>
            <person name="Sakoda M."/>
            <person name="Morohoshi T."/>
            <person name="Mitsuboshi M."/>
            <person name="Nishizawa T."/>
        </authorList>
    </citation>
    <scope>NUCLEOTIDE SEQUENCE</scope>
    <source>
        <strain evidence="2">CMC78</strain>
    </source>
</reference>
<dbReference type="Gene3D" id="3.40.30.10">
    <property type="entry name" value="Glutaredoxin"/>
    <property type="match status" value="1"/>
</dbReference>
<proteinExistence type="predicted"/>
<evidence type="ECO:0000313" key="2">
    <source>
        <dbReference type="EMBL" id="BFP50397.1"/>
    </source>
</evidence>
<feature type="region of interest" description="Disordered" evidence="1">
    <location>
        <begin position="1"/>
        <end position="33"/>
    </location>
</feature>
<feature type="compositionally biased region" description="Basic and acidic residues" evidence="1">
    <location>
        <begin position="189"/>
        <end position="200"/>
    </location>
</feature>
<gene>
    <name evidence="2" type="ORF">SCMC78_02040</name>
</gene>
<dbReference type="KEGG" id="stcm:SCMC78_02040"/>
<accession>A0AB33K440</accession>
<dbReference type="InterPro" id="IPR036249">
    <property type="entry name" value="Thioredoxin-like_sf"/>
</dbReference>
<evidence type="ECO:0000256" key="1">
    <source>
        <dbReference type="SAM" id="MobiDB-lite"/>
    </source>
</evidence>